<evidence type="ECO:0000313" key="8">
    <source>
        <dbReference type="EMBL" id="MFD1485111.1"/>
    </source>
</evidence>
<dbReference type="Gene3D" id="1.20.1250.20">
    <property type="entry name" value="MFS general substrate transporter like domains"/>
    <property type="match status" value="2"/>
</dbReference>
<feature type="transmembrane region" description="Helical" evidence="6">
    <location>
        <begin position="379"/>
        <end position="401"/>
    </location>
</feature>
<evidence type="ECO:0000256" key="4">
    <source>
        <dbReference type="ARBA" id="ARBA00022989"/>
    </source>
</evidence>
<reference evidence="9" key="1">
    <citation type="journal article" date="2019" name="Int. J. Syst. Evol. Microbiol.">
        <title>The Global Catalogue of Microorganisms (GCM) 10K type strain sequencing project: providing services to taxonomists for standard genome sequencing and annotation.</title>
        <authorList>
            <consortium name="The Broad Institute Genomics Platform"/>
            <consortium name="The Broad Institute Genome Sequencing Center for Infectious Disease"/>
            <person name="Wu L."/>
            <person name="Ma J."/>
        </authorList>
    </citation>
    <scope>NUCLEOTIDE SEQUENCE [LARGE SCALE GENOMIC DNA]</scope>
    <source>
        <strain evidence="9">CCM 8903</strain>
    </source>
</reference>
<sequence length="423" mass="46116">MELTHAATPAKLSRRAQLAFLMSYIGYVICFIDRSAISITLPYIGKEMQLSTATLGIVSSAFFFSYALMQIPGGWLTDKIGTYKAIIIAISMWSFFTLMTGFAWSLIALVVIRVLFGIGEGMFPSAALTSISESFPYDKRSTGTANLISSNEIGAAVAPMLMAPIIATVGWRGGFHVVGIIGLLFVAAFAAMMFRYRKAASNRQQDSTRPKIAWRTTLKDKMIWEFFLIVFGVSATTKGMDSWMPTYLLTTRHINLANLAWLVPLPSIAAGISAVLAGWLLTKLFRGHEKIFLALAAILTTVSMYIMYRSTSLISVVTWEILTYFFKSAAFSGAFAFFAELVSKERYGSAIGIVNFGGQLAGFVAPLAIGFIVTAFKGAYAPAFLFLVICAALASITALLMNDKQLRAHKQAVQGTPEKEVTP</sequence>
<comment type="subcellular location">
    <subcellularLocation>
        <location evidence="1">Cell membrane</location>
        <topology evidence="1">Multi-pass membrane protein</topology>
    </subcellularLocation>
</comment>
<feature type="transmembrane region" description="Helical" evidence="6">
    <location>
        <begin position="259"/>
        <end position="279"/>
    </location>
</feature>
<dbReference type="Pfam" id="PF07690">
    <property type="entry name" value="MFS_1"/>
    <property type="match status" value="1"/>
</dbReference>
<evidence type="ECO:0000256" key="1">
    <source>
        <dbReference type="ARBA" id="ARBA00004651"/>
    </source>
</evidence>
<evidence type="ECO:0000259" key="7">
    <source>
        <dbReference type="PROSITE" id="PS50850"/>
    </source>
</evidence>
<gene>
    <name evidence="8" type="ORF">ACFQ5J_07705</name>
</gene>
<feature type="transmembrane region" description="Helical" evidence="6">
    <location>
        <begin position="314"/>
        <end position="338"/>
    </location>
</feature>
<feature type="transmembrane region" description="Helical" evidence="6">
    <location>
        <begin position="222"/>
        <end position="239"/>
    </location>
</feature>
<dbReference type="InterPro" id="IPR036259">
    <property type="entry name" value="MFS_trans_sf"/>
</dbReference>
<feature type="transmembrane region" description="Helical" evidence="6">
    <location>
        <begin position="350"/>
        <end position="373"/>
    </location>
</feature>
<evidence type="ECO:0000313" key="9">
    <source>
        <dbReference type="Proteomes" id="UP001597252"/>
    </source>
</evidence>
<accession>A0ABW4E8R7</accession>
<dbReference type="InterPro" id="IPR050382">
    <property type="entry name" value="MFS_Na/Anion_cotransporter"/>
</dbReference>
<feature type="transmembrane region" description="Helical" evidence="6">
    <location>
        <begin position="21"/>
        <end position="44"/>
    </location>
</feature>
<evidence type="ECO:0000256" key="6">
    <source>
        <dbReference type="SAM" id="Phobius"/>
    </source>
</evidence>
<evidence type="ECO:0000256" key="5">
    <source>
        <dbReference type="ARBA" id="ARBA00023136"/>
    </source>
</evidence>
<keyword evidence="9" id="KW-1185">Reference proteome</keyword>
<feature type="transmembrane region" description="Helical" evidence="6">
    <location>
        <begin position="50"/>
        <end position="68"/>
    </location>
</feature>
<name>A0ABW4E8R7_9LACO</name>
<dbReference type="PANTHER" id="PTHR11662:SF399">
    <property type="entry name" value="FI19708P1-RELATED"/>
    <property type="match status" value="1"/>
</dbReference>
<keyword evidence="2" id="KW-0813">Transport</keyword>
<dbReference type="InterPro" id="IPR011701">
    <property type="entry name" value="MFS"/>
</dbReference>
<dbReference type="Proteomes" id="UP001597252">
    <property type="component" value="Unassembled WGS sequence"/>
</dbReference>
<dbReference type="RefSeq" id="WP_125753166.1">
    <property type="nucleotide sequence ID" value="NZ_JBHTON010000020.1"/>
</dbReference>
<feature type="transmembrane region" description="Helical" evidence="6">
    <location>
        <begin position="173"/>
        <end position="194"/>
    </location>
</feature>
<feature type="transmembrane region" description="Helical" evidence="6">
    <location>
        <begin position="291"/>
        <end position="308"/>
    </location>
</feature>
<organism evidence="8 9">
    <name type="scientific">Lacticaseibacillus baoqingensis</name>
    <dbReference type="NCBI Taxonomy" id="2486013"/>
    <lineage>
        <taxon>Bacteria</taxon>
        <taxon>Bacillati</taxon>
        <taxon>Bacillota</taxon>
        <taxon>Bacilli</taxon>
        <taxon>Lactobacillales</taxon>
        <taxon>Lactobacillaceae</taxon>
        <taxon>Lacticaseibacillus</taxon>
    </lineage>
</organism>
<keyword evidence="5 6" id="KW-0472">Membrane</keyword>
<dbReference type="EMBL" id="JBHTON010000020">
    <property type="protein sequence ID" value="MFD1485111.1"/>
    <property type="molecule type" value="Genomic_DNA"/>
</dbReference>
<feature type="domain" description="Major facilitator superfamily (MFS) profile" evidence="7">
    <location>
        <begin position="19"/>
        <end position="406"/>
    </location>
</feature>
<dbReference type="SUPFAM" id="SSF103473">
    <property type="entry name" value="MFS general substrate transporter"/>
    <property type="match status" value="1"/>
</dbReference>
<evidence type="ECO:0000256" key="2">
    <source>
        <dbReference type="ARBA" id="ARBA00022448"/>
    </source>
</evidence>
<proteinExistence type="predicted"/>
<keyword evidence="3 6" id="KW-0812">Transmembrane</keyword>
<protein>
    <submittedName>
        <fullName evidence="8">MFS transporter</fullName>
    </submittedName>
</protein>
<comment type="caution">
    <text evidence="8">The sequence shown here is derived from an EMBL/GenBank/DDBJ whole genome shotgun (WGS) entry which is preliminary data.</text>
</comment>
<dbReference type="CDD" id="cd17319">
    <property type="entry name" value="MFS_ExuT_GudP_like"/>
    <property type="match status" value="1"/>
</dbReference>
<keyword evidence="4 6" id="KW-1133">Transmembrane helix</keyword>
<dbReference type="PANTHER" id="PTHR11662">
    <property type="entry name" value="SOLUTE CARRIER FAMILY 17"/>
    <property type="match status" value="1"/>
</dbReference>
<evidence type="ECO:0000256" key="3">
    <source>
        <dbReference type="ARBA" id="ARBA00022692"/>
    </source>
</evidence>
<feature type="transmembrane region" description="Helical" evidence="6">
    <location>
        <begin position="144"/>
        <end position="167"/>
    </location>
</feature>
<dbReference type="InterPro" id="IPR020846">
    <property type="entry name" value="MFS_dom"/>
</dbReference>
<dbReference type="PROSITE" id="PS50850">
    <property type="entry name" value="MFS"/>
    <property type="match status" value="1"/>
</dbReference>